<organism evidence="4 5">
    <name type="scientific">Drosophila albomicans</name>
    <name type="common">Fruit fly</name>
    <dbReference type="NCBI Taxonomy" id="7291"/>
    <lineage>
        <taxon>Eukaryota</taxon>
        <taxon>Metazoa</taxon>
        <taxon>Ecdysozoa</taxon>
        <taxon>Arthropoda</taxon>
        <taxon>Hexapoda</taxon>
        <taxon>Insecta</taxon>
        <taxon>Pterygota</taxon>
        <taxon>Neoptera</taxon>
        <taxon>Endopterygota</taxon>
        <taxon>Diptera</taxon>
        <taxon>Brachycera</taxon>
        <taxon>Muscomorpha</taxon>
        <taxon>Ephydroidea</taxon>
        <taxon>Drosophilidae</taxon>
        <taxon>Drosophila</taxon>
    </lineage>
</organism>
<dbReference type="CDD" id="cd00087">
    <property type="entry name" value="FReD"/>
    <property type="match status" value="1"/>
</dbReference>
<dbReference type="Proteomes" id="UP000515160">
    <property type="component" value="Chromosome 3"/>
</dbReference>
<dbReference type="InterPro" id="IPR002181">
    <property type="entry name" value="Fibrinogen_a/b/g_C_dom"/>
</dbReference>
<keyword evidence="2" id="KW-0732">Signal</keyword>
<reference evidence="5" key="1">
    <citation type="submission" date="2025-08" db="UniProtKB">
        <authorList>
            <consortium name="RefSeq"/>
        </authorList>
    </citation>
    <scope>IDENTIFICATION</scope>
    <source>
        <strain evidence="5">15112-1751.03</strain>
        <tissue evidence="5">Whole Adult</tissue>
    </source>
</reference>
<keyword evidence="4" id="KW-1185">Reference proteome</keyword>
<sequence length="351" mass="40914">MNISTHTRILAILLIVLQVNSKCINNSKELDDQCSTYCYQVVKPLLQYVNTVKEYNELQHTIKLQAETINKLNELIKSKDIQLAQQTKLSETYESQNQYQKKLLEQYEIQLTTLKSDISLKDKEIKNLQSQNVKTKELQTQITAIKQASSCLGKLTYLHALRVPIFHRMTVPCESNLPEAGAGWTVIQRRKDGSVNFNRTWSEYREGFGNLHGEFFLGLEKIHLLTQSQPHELFVFLGDFFNETRYARYNNFVIGNEKEFYELKELGTFSGTASDSMQTHINQKFSTPDRDSSNNCAKYYSSGWWFSNCYRCNLNGKYINIDNGTDVNGIEWRWWKARPMKFAQMMIRPLE</sequence>
<gene>
    <name evidence="5" type="primary">LOC117570539</name>
</gene>
<dbReference type="PROSITE" id="PS51406">
    <property type="entry name" value="FIBRINOGEN_C_2"/>
    <property type="match status" value="1"/>
</dbReference>
<evidence type="ECO:0000259" key="3">
    <source>
        <dbReference type="PROSITE" id="PS51406"/>
    </source>
</evidence>
<dbReference type="PANTHER" id="PTHR19143:SF327">
    <property type="entry name" value="FI21813P1-RELATED"/>
    <property type="match status" value="1"/>
</dbReference>
<dbReference type="Gene3D" id="3.90.215.10">
    <property type="entry name" value="Gamma Fibrinogen, chain A, domain 1"/>
    <property type="match status" value="1"/>
</dbReference>
<feature type="signal peptide" evidence="2">
    <location>
        <begin position="1"/>
        <end position="21"/>
    </location>
</feature>
<dbReference type="OrthoDB" id="6145874at2759"/>
<feature type="chain" id="PRO_5027828334" evidence="2">
    <location>
        <begin position="22"/>
        <end position="351"/>
    </location>
</feature>
<accession>A0A6P8YPK8</accession>
<dbReference type="InterPro" id="IPR014716">
    <property type="entry name" value="Fibrinogen_a/b/g_C_1"/>
</dbReference>
<evidence type="ECO:0000256" key="1">
    <source>
        <dbReference type="SAM" id="Coils"/>
    </source>
</evidence>
<dbReference type="Pfam" id="PF00147">
    <property type="entry name" value="Fibrinogen_C"/>
    <property type="match status" value="1"/>
</dbReference>
<dbReference type="SUPFAM" id="SSF56496">
    <property type="entry name" value="Fibrinogen C-terminal domain-like"/>
    <property type="match status" value="1"/>
</dbReference>
<dbReference type="GO" id="GO:0005615">
    <property type="term" value="C:extracellular space"/>
    <property type="evidence" value="ECO:0007669"/>
    <property type="project" value="TreeGrafter"/>
</dbReference>
<feature type="coiled-coil region" evidence="1">
    <location>
        <begin position="104"/>
        <end position="131"/>
    </location>
</feature>
<dbReference type="GeneID" id="117570539"/>
<dbReference type="AlphaFoldDB" id="A0A6P8YPK8"/>
<dbReference type="InterPro" id="IPR050373">
    <property type="entry name" value="Fibrinogen_C-term_domain"/>
</dbReference>
<evidence type="ECO:0000313" key="4">
    <source>
        <dbReference type="Proteomes" id="UP000515160"/>
    </source>
</evidence>
<dbReference type="SMART" id="SM00186">
    <property type="entry name" value="FBG"/>
    <property type="match status" value="1"/>
</dbReference>
<evidence type="ECO:0000256" key="2">
    <source>
        <dbReference type="SAM" id="SignalP"/>
    </source>
</evidence>
<name>A0A6P8YPK8_DROAB</name>
<dbReference type="InterPro" id="IPR036056">
    <property type="entry name" value="Fibrinogen-like_C"/>
</dbReference>
<evidence type="ECO:0000313" key="5">
    <source>
        <dbReference type="RefSeq" id="XP_034108137.1"/>
    </source>
</evidence>
<dbReference type="PANTHER" id="PTHR19143">
    <property type="entry name" value="FIBRINOGEN/TENASCIN/ANGIOPOEITIN"/>
    <property type="match status" value="1"/>
</dbReference>
<protein>
    <submittedName>
        <fullName evidence="5">Fibrinogen-like protein 1 isoform X1</fullName>
    </submittedName>
</protein>
<keyword evidence="1" id="KW-0175">Coiled coil</keyword>
<feature type="domain" description="Fibrinogen C-terminal" evidence="3">
    <location>
        <begin position="142"/>
        <end position="351"/>
    </location>
</feature>
<proteinExistence type="predicted"/>
<dbReference type="RefSeq" id="XP_034108137.1">
    <property type="nucleotide sequence ID" value="XM_034252246.2"/>
</dbReference>